<dbReference type="GO" id="GO:0046872">
    <property type="term" value="F:metal ion binding"/>
    <property type="evidence" value="ECO:0007669"/>
    <property type="project" value="UniProtKB-KW"/>
</dbReference>
<keyword evidence="2" id="KW-0479">Metal-binding</keyword>
<evidence type="ECO:0000256" key="2">
    <source>
        <dbReference type="ARBA" id="ARBA00022723"/>
    </source>
</evidence>
<name>K2R8H9_METFP</name>
<dbReference type="Pfam" id="PF09360">
    <property type="entry name" value="zf-CDGSH"/>
    <property type="match status" value="2"/>
</dbReference>
<dbReference type="Proteomes" id="UP000007360">
    <property type="component" value="Unassembled WGS sequence"/>
</dbReference>
<dbReference type="GO" id="GO:0051537">
    <property type="term" value="F:2 iron, 2 sulfur cluster binding"/>
    <property type="evidence" value="ECO:0007669"/>
    <property type="project" value="UniProtKB-KW"/>
</dbReference>
<dbReference type="PANTHER" id="PTHR46491">
    <property type="entry name" value="CDGSH IRON SULFUR DOMAIN PROTEIN HOMOLOG"/>
    <property type="match status" value="1"/>
</dbReference>
<dbReference type="Pfam" id="PF06902">
    <property type="entry name" value="Fer4_19"/>
    <property type="match status" value="1"/>
</dbReference>
<evidence type="ECO:0000313" key="7">
    <source>
        <dbReference type="Proteomes" id="UP000007360"/>
    </source>
</evidence>
<comment type="caution">
    <text evidence="6">The sequence shown here is derived from an EMBL/GenBank/DDBJ whole genome shotgun (WGS) entry which is preliminary data.</text>
</comment>
<accession>K2R8H9</accession>
<sequence length="245" mass="27914">MVENNQLKNKMKIKIVKNGPYIVSGGVPLYEQIIITDEAGHTKDLVAEKEFPLQDTYTLCRCGKSKNKPYCDGTHNDTDFDGTETASRKPYTEKAEIFEGPELRLTDAHEFCDHSRFCMRSGGIRNLIEKSDDPEAKQTAIEEAMICPSGRLVLWDIKTGKPFEKDFEPSIVLVRDEQKKCQGPIWVRGGIPIESADGTMYESRNRITLCRCGKSENKPYCDGSHWMNAQQKLKFRKKWGLDDPK</sequence>
<gene>
    <name evidence="6" type="ORF">A994_12633</name>
</gene>
<dbReference type="Gene3D" id="3.40.5.90">
    <property type="entry name" value="CDGSH iron-sulfur domain, mitoNEET-type"/>
    <property type="match status" value="2"/>
</dbReference>
<dbReference type="GO" id="GO:0005737">
    <property type="term" value="C:cytoplasm"/>
    <property type="evidence" value="ECO:0007669"/>
    <property type="project" value="UniProtKB-ARBA"/>
</dbReference>
<dbReference type="OrthoDB" id="5781at2157"/>
<keyword evidence="4" id="KW-0411">Iron-sulfur</keyword>
<dbReference type="AlphaFoldDB" id="K2R8H9"/>
<dbReference type="EMBL" id="AMPO01000015">
    <property type="protein sequence ID" value="EKF84649.1"/>
    <property type="molecule type" value="Genomic_DNA"/>
</dbReference>
<keyword evidence="3" id="KW-0408">Iron</keyword>
<reference evidence="6 7" key="1">
    <citation type="journal article" date="2012" name="J. Bacteriol.">
        <title>Draft genome sequence of Methanobacterium formicicum DSM 3637, an archaebacterium isolated from the methane producer amoeba Pelomyxa palustris.</title>
        <authorList>
            <person name="Gutierrez G."/>
        </authorList>
    </citation>
    <scope>NUCLEOTIDE SEQUENCE [LARGE SCALE GENOMIC DNA]</scope>
    <source>
        <strain evidence="7">DSM 3637 / PP1</strain>
    </source>
</reference>
<keyword evidence="1" id="KW-0001">2Fe-2S</keyword>
<evidence type="ECO:0000259" key="5">
    <source>
        <dbReference type="SMART" id="SM00704"/>
    </source>
</evidence>
<evidence type="ECO:0000256" key="1">
    <source>
        <dbReference type="ARBA" id="ARBA00022714"/>
    </source>
</evidence>
<organism evidence="6 7">
    <name type="scientific">Methanobacterium formicicum (strain DSM 3637 / PP1)</name>
    <dbReference type="NCBI Taxonomy" id="1204725"/>
    <lineage>
        <taxon>Archaea</taxon>
        <taxon>Methanobacteriati</taxon>
        <taxon>Methanobacteriota</taxon>
        <taxon>Methanomada group</taxon>
        <taxon>Methanobacteria</taxon>
        <taxon>Methanobacteriales</taxon>
        <taxon>Methanobacteriaceae</taxon>
        <taxon>Methanobacterium</taxon>
    </lineage>
</organism>
<keyword evidence="7" id="KW-1185">Reference proteome</keyword>
<feature type="domain" description="Iron-binding zinc finger CDGSH type" evidence="5">
    <location>
        <begin position="194"/>
        <end position="231"/>
    </location>
</feature>
<dbReference type="InterPro" id="IPR042216">
    <property type="entry name" value="MitoNEET_CISD"/>
</dbReference>
<dbReference type="InterPro" id="IPR016548">
    <property type="entry name" value="UCP009180"/>
</dbReference>
<dbReference type="PATRIC" id="fig|1204725.3.peg.2535"/>
<evidence type="ECO:0000256" key="3">
    <source>
        <dbReference type="ARBA" id="ARBA00023004"/>
    </source>
</evidence>
<dbReference type="RefSeq" id="WP_004032061.1">
    <property type="nucleotide sequence ID" value="NZ_AMPO01000015.1"/>
</dbReference>
<dbReference type="PANTHER" id="PTHR46491:SF3">
    <property type="entry name" value="CDGSH IRON-SULFUR DOMAIN-CONTAINING PROTEIN 3, MITOCHONDRIAL"/>
    <property type="match status" value="1"/>
</dbReference>
<proteinExistence type="predicted"/>
<evidence type="ECO:0000313" key="6">
    <source>
        <dbReference type="EMBL" id="EKF84649.1"/>
    </source>
</evidence>
<dbReference type="PIRSF" id="PIRSF009180">
    <property type="entry name" value="UCP009180"/>
    <property type="match status" value="1"/>
</dbReference>
<dbReference type="InterPro" id="IPR010693">
    <property type="entry name" value="Divergent_4Fe-4S_mono-cluster"/>
</dbReference>
<protein>
    <recommendedName>
        <fullName evidence="5">Iron-binding zinc finger CDGSH type domain-containing protein</fullName>
    </recommendedName>
</protein>
<dbReference type="InterPro" id="IPR052950">
    <property type="entry name" value="CISD"/>
</dbReference>
<evidence type="ECO:0000256" key="4">
    <source>
        <dbReference type="ARBA" id="ARBA00023014"/>
    </source>
</evidence>
<dbReference type="SMART" id="SM00704">
    <property type="entry name" value="ZnF_CDGSH"/>
    <property type="match status" value="2"/>
</dbReference>
<dbReference type="InterPro" id="IPR018967">
    <property type="entry name" value="FeS-contain_CDGSH-typ"/>
</dbReference>
<feature type="domain" description="Iron-binding zinc finger CDGSH type" evidence="5">
    <location>
        <begin position="44"/>
        <end position="81"/>
    </location>
</feature>